<keyword evidence="2" id="KW-1185">Reference proteome</keyword>
<organism evidence="1 2">
    <name type="scientific">Microctonus aethiopoides</name>
    <dbReference type="NCBI Taxonomy" id="144406"/>
    <lineage>
        <taxon>Eukaryota</taxon>
        <taxon>Metazoa</taxon>
        <taxon>Ecdysozoa</taxon>
        <taxon>Arthropoda</taxon>
        <taxon>Hexapoda</taxon>
        <taxon>Insecta</taxon>
        <taxon>Pterygota</taxon>
        <taxon>Neoptera</taxon>
        <taxon>Endopterygota</taxon>
        <taxon>Hymenoptera</taxon>
        <taxon>Apocrita</taxon>
        <taxon>Ichneumonoidea</taxon>
        <taxon>Braconidae</taxon>
        <taxon>Euphorinae</taxon>
        <taxon>Microctonus</taxon>
    </lineage>
</organism>
<protein>
    <submittedName>
        <fullName evidence="1">Uncharacterized protein</fullName>
    </submittedName>
</protein>
<accession>A0AA39KR50</accession>
<proteinExistence type="predicted"/>
<gene>
    <name evidence="1" type="ORF">PV328_008513</name>
</gene>
<sequence length="107" mass="11716">MTNVFDTGYRLPAMPWSWLGAATPSAAAAAAVAAAAVTPSPAATPLVLAPRAATRRSELDHHHHVAKFTLNTVENSESHHRHSHLFHREFIQQLHLTTDLNEILPRS</sequence>
<dbReference type="Proteomes" id="UP001168990">
    <property type="component" value="Unassembled WGS sequence"/>
</dbReference>
<name>A0AA39KR50_9HYME</name>
<comment type="caution">
    <text evidence="1">The sequence shown here is derived from an EMBL/GenBank/DDBJ whole genome shotgun (WGS) entry which is preliminary data.</text>
</comment>
<dbReference type="AlphaFoldDB" id="A0AA39KR50"/>
<evidence type="ECO:0000313" key="2">
    <source>
        <dbReference type="Proteomes" id="UP001168990"/>
    </source>
</evidence>
<reference evidence="1" key="1">
    <citation type="journal article" date="2023" name="bioRxiv">
        <title>Scaffold-level genome assemblies of two parasitoid biocontrol wasps reveal the parthenogenesis mechanism and an associated novel virus.</title>
        <authorList>
            <person name="Inwood S."/>
            <person name="Skelly J."/>
            <person name="Guhlin J."/>
            <person name="Harrop T."/>
            <person name="Goldson S."/>
            <person name="Dearden P."/>
        </authorList>
    </citation>
    <scope>NUCLEOTIDE SEQUENCE</scope>
    <source>
        <strain evidence="1">Irish</strain>
        <tissue evidence="1">Whole body</tissue>
    </source>
</reference>
<reference evidence="1" key="2">
    <citation type="submission" date="2023-03" db="EMBL/GenBank/DDBJ databases">
        <authorList>
            <person name="Inwood S.N."/>
            <person name="Skelly J.G."/>
            <person name="Guhlin J."/>
            <person name="Harrop T.W.R."/>
            <person name="Goldson S.G."/>
            <person name="Dearden P.K."/>
        </authorList>
    </citation>
    <scope>NUCLEOTIDE SEQUENCE</scope>
    <source>
        <strain evidence="1">Irish</strain>
        <tissue evidence="1">Whole body</tissue>
    </source>
</reference>
<evidence type="ECO:0000313" key="1">
    <source>
        <dbReference type="EMBL" id="KAK0170694.1"/>
    </source>
</evidence>
<dbReference type="EMBL" id="JAQQBS010000003">
    <property type="protein sequence ID" value="KAK0170694.1"/>
    <property type="molecule type" value="Genomic_DNA"/>
</dbReference>